<sequence precursor="true">MKTSTRWTVVLLCLAMSWSSKVASVAQDNLQQDNLQQRIQSKAREAQKLAQELVAQGQPPVKQVARMKTVPQLTKRGDFEAVEELLDEVLGELRTMAQKKGPSMTVDVSPRVDTKVIDCGSDPRCTEIFIEGDLHARQADGTFQFFRGYADPDLAYDPATRTVWLTYSWLHVSNAGGGVQSHVAKLKGDKFHYVRTVNRNEKAMSPKGTAGWLNHEVASLARRPDGQWELLWLTYHRGPKTAYEGGLFSIAPSPARRTHWVMTWRDGCSQKGLPRSISLFGTTSTRSLPCPIAKW</sequence>
<dbReference type="EMBL" id="SJPZ01000002">
    <property type="protein sequence ID" value="TWU62612.1"/>
    <property type="molecule type" value="Genomic_DNA"/>
</dbReference>
<name>A0A5C6FN57_9PLAN</name>
<protein>
    <submittedName>
        <fullName evidence="2">Uncharacterized protein</fullName>
    </submittedName>
</protein>
<feature type="chain" id="PRO_5022682172" evidence="1">
    <location>
        <begin position="23"/>
        <end position="295"/>
    </location>
</feature>
<gene>
    <name evidence="2" type="ORF">V7x_43470</name>
</gene>
<proteinExistence type="predicted"/>
<dbReference type="RefSeq" id="WP_146415385.1">
    <property type="nucleotide sequence ID" value="NZ_SJPZ01000002.1"/>
</dbReference>
<organism evidence="2 3">
    <name type="scientific">Crateriforma conspicua</name>
    <dbReference type="NCBI Taxonomy" id="2527996"/>
    <lineage>
        <taxon>Bacteria</taxon>
        <taxon>Pseudomonadati</taxon>
        <taxon>Planctomycetota</taxon>
        <taxon>Planctomycetia</taxon>
        <taxon>Planctomycetales</taxon>
        <taxon>Planctomycetaceae</taxon>
        <taxon>Crateriforma</taxon>
    </lineage>
</organism>
<dbReference type="AlphaFoldDB" id="A0A5C6FN57"/>
<comment type="caution">
    <text evidence="2">The sequence shown here is derived from an EMBL/GenBank/DDBJ whole genome shotgun (WGS) entry which is preliminary data.</text>
</comment>
<feature type="signal peptide" evidence="1">
    <location>
        <begin position="1"/>
        <end position="22"/>
    </location>
</feature>
<evidence type="ECO:0000313" key="2">
    <source>
        <dbReference type="EMBL" id="TWU62612.1"/>
    </source>
</evidence>
<dbReference type="Proteomes" id="UP000316476">
    <property type="component" value="Unassembled WGS sequence"/>
</dbReference>
<evidence type="ECO:0000313" key="3">
    <source>
        <dbReference type="Proteomes" id="UP000316476"/>
    </source>
</evidence>
<reference evidence="2 3" key="1">
    <citation type="submission" date="2019-02" db="EMBL/GenBank/DDBJ databases">
        <title>Deep-cultivation of Planctomycetes and their phenomic and genomic characterization uncovers novel biology.</title>
        <authorList>
            <person name="Wiegand S."/>
            <person name="Jogler M."/>
            <person name="Boedeker C."/>
            <person name="Pinto D."/>
            <person name="Vollmers J."/>
            <person name="Rivas-Marin E."/>
            <person name="Kohn T."/>
            <person name="Peeters S.H."/>
            <person name="Heuer A."/>
            <person name="Rast P."/>
            <person name="Oberbeckmann S."/>
            <person name="Bunk B."/>
            <person name="Jeske O."/>
            <person name="Meyerdierks A."/>
            <person name="Storesund J.E."/>
            <person name="Kallscheuer N."/>
            <person name="Luecker S."/>
            <person name="Lage O.M."/>
            <person name="Pohl T."/>
            <person name="Merkel B.J."/>
            <person name="Hornburger P."/>
            <person name="Mueller R.-W."/>
            <person name="Bruemmer F."/>
            <person name="Labrenz M."/>
            <person name="Spormann A.M."/>
            <person name="Op Den Camp H."/>
            <person name="Overmann J."/>
            <person name="Amann R."/>
            <person name="Jetten M.S.M."/>
            <person name="Mascher T."/>
            <person name="Medema M.H."/>
            <person name="Devos D.P."/>
            <person name="Kaster A.-K."/>
            <person name="Ovreas L."/>
            <person name="Rohde M."/>
            <person name="Galperin M.Y."/>
            <person name="Jogler C."/>
        </authorList>
    </citation>
    <scope>NUCLEOTIDE SEQUENCE [LARGE SCALE GENOMIC DNA]</scope>
    <source>
        <strain evidence="2 3">V7</strain>
    </source>
</reference>
<evidence type="ECO:0000256" key="1">
    <source>
        <dbReference type="SAM" id="SignalP"/>
    </source>
</evidence>
<accession>A0A5C6FN57</accession>
<keyword evidence="1" id="KW-0732">Signal</keyword>